<dbReference type="SUPFAM" id="SSF51905">
    <property type="entry name" value="FAD/NAD(P)-binding domain"/>
    <property type="match status" value="1"/>
</dbReference>
<dbReference type="InterPro" id="IPR002938">
    <property type="entry name" value="FAD-bd"/>
</dbReference>
<name>A0A8J7GRL5_9ACTN</name>
<dbReference type="EMBL" id="JADOUF010000001">
    <property type="protein sequence ID" value="MBG6135691.1"/>
    <property type="molecule type" value="Genomic_DNA"/>
</dbReference>
<proteinExistence type="predicted"/>
<accession>A0A8J7GRL5</accession>
<gene>
    <name evidence="2" type="ORF">IW245_001885</name>
</gene>
<dbReference type="PRINTS" id="PR00420">
    <property type="entry name" value="RNGMNOXGNASE"/>
</dbReference>
<feature type="domain" description="FAD-binding" evidence="1">
    <location>
        <begin position="5"/>
        <end position="335"/>
    </location>
</feature>
<evidence type="ECO:0000259" key="1">
    <source>
        <dbReference type="Pfam" id="PF01494"/>
    </source>
</evidence>
<comment type="caution">
    <text evidence="2">The sequence shown here is derived from an EMBL/GenBank/DDBJ whole genome shotgun (WGS) entry which is preliminary data.</text>
</comment>
<dbReference type="AlphaFoldDB" id="A0A8J7GRL5"/>
<dbReference type="Gene3D" id="3.50.50.60">
    <property type="entry name" value="FAD/NAD(P)-binding domain"/>
    <property type="match status" value="1"/>
</dbReference>
<sequence>MNQRTVLISGAGIAGPTLAYWLARHGFHPTVVERADGLRSSGSPVDVRGPAVQVAEGMGVMARLREAGTRVANLDFVDGRGRRVGRINMNALRRAAGSREVELPRGDLAAILHQAGRDDAEFVFSDSIVAMTQDTGAVHVTFDRSAPRSFDLVIGADGLHSATRLLAFGPESDYVHHMGLYVATVTLDDPVEHVHDVLMYNTPGRAVSVHPGRDRPLAAFMFRGPAIAGFHHRDTGQHKRLLIEAFAGDAWRVPELLEQVRAAPDLYFDAVSQVRLPRWSHGRVALLGDAASCVSLFGDGSSLAMAGAATLAGALAAHPDDHRAAFRRYESEHRALVEPKQGNAGQAATMLVPATARGITARNLATRLWPLAAAGQWLGRRSRGSHTPVSQAAAL</sequence>
<organism evidence="2 3">
    <name type="scientific">Longispora fulva</name>
    <dbReference type="NCBI Taxonomy" id="619741"/>
    <lineage>
        <taxon>Bacteria</taxon>
        <taxon>Bacillati</taxon>
        <taxon>Actinomycetota</taxon>
        <taxon>Actinomycetes</taxon>
        <taxon>Micromonosporales</taxon>
        <taxon>Micromonosporaceae</taxon>
        <taxon>Longispora</taxon>
    </lineage>
</organism>
<dbReference type="PANTHER" id="PTHR46865:SF2">
    <property type="entry name" value="MONOOXYGENASE"/>
    <property type="match status" value="1"/>
</dbReference>
<dbReference type="Proteomes" id="UP000622552">
    <property type="component" value="Unassembled WGS sequence"/>
</dbReference>
<dbReference type="RefSeq" id="WP_197002768.1">
    <property type="nucleotide sequence ID" value="NZ_BONS01000002.1"/>
</dbReference>
<dbReference type="Gene3D" id="3.30.9.10">
    <property type="entry name" value="D-Amino Acid Oxidase, subunit A, domain 2"/>
    <property type="match status" value="1"/>
</dbReference>
<dbReference type="Pfam" id="PF01494">
    <property type="entry name" value="FAD_binding_3"/>
    <property type="match status" value="1"/>
</dbReference>
<dbReference type="PANTHER" id="PTHR46865">
    <property type="entry name" value="OXIDOREDUCTASE-RELATED"/>
    <property type="match status" value="1"/>
</dbReference>
<keyword evidence="3" id="KW-1185">Reference proteome</keyword>
<protein>
    <submittedName>
        <fullName evidence="2">2-polyprenyl-6-methoxyphenol hydroxylase-like FAD-dependent oxidoreductase</fullName>
    </submittedName>
</protein>
<reference evidence="2" key="1">
    <citation type="submission" date="2020-11" db="EMBL/GenBank/DDBJ databases">
        <title>Sequencing the genomes of 1000 actinobacteria strains.</title>
        <authorList>
            <person name="Klenk H.-P."/>
        </authorList>
    </citation>
    <scope>NUCLEOTIDE SEQUENCE</scope>
    <source>
        <strain evidence="2">DSM 45356</strain>
    </source>
</reference>
<dbReference type="InterPro" id="IPR036188">
    <property type="entry name" value="FAD/NAD-bd_sf"/>
</dbReference>
<evidence type="ECO:0000313" key="3">
    <source>
        <dbReference type="Proteomes" id="UP000622552"/>
    </source>
</evidence>
<dbReference type="InterPro" id="IPR051704">
    <property type="entry name" value="FAD_aromatic-hydroxylase"/>
</dbReference>
<evidence type="ECO:0000313" key="2">
    <source>
        <dbReference type="EMBL" id="MBG6135691.1"/>
    </source>
</evidence>
<dbReference type="GO" id="GO:0071949">
    <property type="term" value="F:FAD binding"/>
    <property type="evidence" value="ECO:0007669"/>
    <property type="project" value="InterPro"/>
</dbReference>